<dbReference type="GO" id="GO:0005930">
    <property type="term" value="C:axoneme"/>
    <property type="evidence" value="ECO:0007669"/>
    <property type="project" value="TreeGrafter"/>
</dbReference>
<dbReference type="GO" id="GO:0036158">
    <property type="term" value="P:outer dynein arm assembly"/>
    <property type="evidence" value="ECO:0007669"/>
    <property type="project" value="TreeGrafter"/>
</dbReference>
<dbReference type="Proteomes" id="UP000189704">
    <property type="component" value="Unplaced"/>
</dbReference>
<dbReference type="PANTHER" id="PTHR21694">
    <property type="entry name" value="COILED-COIL DOMAIN-CONTAINING PROTEIN 63"/>
    <property type="match status" value="1"/>
</dbReference>
<reference evidence="5" key="1">
    <citation type="submission" date="2025-08" db="UniProtKB">
        <authorList>
            <consortium name="RefSeq"/>
        </authorList>
    </citation>
    <scope>IDENTIFICATION</scope>
</reference>
<gene>
    <name evidence="5" type="primary">CCDC63</name>
</gene>
<evidence type="ECO:0000256" key="2">
    <source>
        <dbReference type="SAM" id="Coils"/>
    </source>
</evidence>
<dbReference type="InterPro" id="IPR051876">
    <property type="entry name" value="ODA-DC/CCD"/>
</dbReference>
<feature type="coiled-coil region" evidence="2">
    <location>
        <begin position="261"/>
        <end position="320"/>
    </location>
</feature>
<keyword evidence="1 2" id="KW-0175">Coiled coil</keyword>
<feature type="coiled-coil region" evidence="2">
    <location>
        <begin position="156"/>
        <end position="183"/>
    </location>
</feature>
<dbReference type="RefSeq" id="XP_008054650.1">
    <property type="nucleotide sequence ID" value="XM_008056459.1"/>
</dbReference>
<evidence type="ECO:0000313" key="5">
    <source>
        <dbReference type="RefSeq" id="XP_008054650.1"/>
    </source>
</evidence>
<dbReference type="PANTHER" id="PTHR21694:SF18">
    <property type="entry name" value="COILED-COIL DOMAIN-CONTAINING PROTEIN 63"/>
    <property type="match status" value="1"/>
</dbReference>
<feature type="domain" description="ODAD1 central coiled coil region" evidence="3">
    <location>
        <begin position="72"/>
        <end position="354"/>
    </location>
</feature>
<dbReference type="InterPro" id="IPR049258">
    <property type="entry name" value="ODAD1_CC"/>
</dbReference>
<dbReference type="CTD" id="160762"/>
<evidence type="ECO:0000313" key="4">
    <source>
        <dbReference type="Proteomes" id="UP000189704"/>
    </source>
</evidence>
<dbReference type="STRING" id="1868482.ENSTSYP00000027600"/>
<name>A0A1U7TA18_CARSF</name>
<dbReference type="GeneID" id="103258792"/>
<dbReference type="AlphaFoldDB" id="A0A1U7TA18"/>
<dbReference type="OrthoDB" id="6766775at2759"/>
<evidence type="ECO:0000256" key="1">
    <source>
        <dbReference type="ARBA" id="ARBA00023054"/>
    </source>
</evidence>
<dbReference type="Pfam" id="PF21773">
    <property type="entry name" value="ODAD1_CC"/>
    <property type="match status" value="1"/>
</dbReference>
<dbReference type="KEGG" id="csyr:103258792"/>
<dbReference type="GO" id="GO:0003341">
    <property type="term" value="P:cilium movement"/>
    <property type="evidence" value="ECO:0007669"/>
    <property type="project" value="TreeGrafter"/>
</dbReference>
<protein>
    <submittedName>
        <fullName evidence="5">Coiled-coil domain-containing protein 63</fullName>
    </submittedName>
</protein>
<keyword evidence="4" id="KW-1185">Reference proteome</keyword>
<proteinExistence type="predicted"/>
<sequence>MRSSRNEDLSHKNYLELRFLLQTKEDYEALIRSTKTLLAELDGKIAQMEKKVANQKQIFVKIQEASNPQKLQKQIHILETRLNLVTVHFDKMLTNNAKLRKEIEDLQFEKAAYDHVYQQLRGRLLMQKKTMNVAIEQSSQAYEQRSEAMAQMAAMKDRQQKDISQYNLEIRELERLYAHETKLKSFLLVKLNDRTEFEDQARKEKDLKVMKRSRKSKGESFESYEVAYLRLLKLAEGRNLNQLIEDFLAKEEKNFARFTYVMELNNDMETMHKRTQKIQNEIVLLRSQQKTSQDASRSVLRELEEKLKKVKEEADAYANTHAEVSRTLELLADAVEKLFMKAGCDATSILGQLGQTGKVTSTNLLQYFAVIEKKANDLLLLESHRRVLEARVVEGEASSFVSPFWGGSALVKPPEPIRTIAPVLGADPLSDKLDDVDQPLDHDSLRQLVLDNHALREARSKDWRAYSLPEQLDELRTKKKSLRVDVTAS</sequence>
<feature type="coiled-coil region" evidence="2">
    <location>
        <begin position="31"/>
        <end position="58"/>
    </location>
</feature>
<accession>A0A1U7TA18</accession>
<organism evidence="4 5">
    <name type="scientific">Carlito syrichta</name>
    <name type="common">Philippine tarsier</name>
    <name type="synonym">Tarsius syrichta</name>
    <dbReference type="NCBI Taxonomy" id="1868482"/>
    <lineage>
        <taxon>Eukaryota</taxon>
        <taxon>Metazoa</taxon>
        <taxon>Chordata</taxon>
        <taxon>Craniata</taxon>
        <taxon>Vertebrata</taxon>
        <taxon>Euteleostomi</taxon>
        <taxon>Mammalia</taxon>
        <taxon>Eutheria</taxon>
        <taxon>Euarchontoglires</taxon>
        <taxon>Primates</taxon>
        <taxon>Haplorrhini</taxon>
        <taxon>Tarsiiformes</taxon>
        <taxon>Tarsiidae</taxon>
        <taxon>Carlito</taxon>
    </lineage>
</organism>
<evidence type="ECO:0000259" key="3">
    <source>
        <dbReference type="Pfam" id="PF21773"/>
    </source>
</evidence>